<protein>
    <submittedName>
        <fullName evidence="2">Uncharacterized protein</fullName>
    </submittedName>
</protein>
<dbReference type="Proteomes" id="UP000241290">
    <property type="component" value="Genome"/>
</dbReference>
<keyword evidence="3" id="KW-1185">Reference proteome</keyword>
<gene>
    <name evidence="2" type="primary">37</name>
    <name evidence="2" type="ORF">SEA_FINCH_37</name>
</gene>
<dbReference type="EMBL" id="MG962366">
    <property type="protein sequence ID" value="AVO24977.1"/>
    <property type="molecule type" value="Genomic_DNA"/>
</dbReference>
<name>A0A2P1JXA8_9CAUD</name>
<feature type="region of interest" description="Disordered" evidence="1">
    <location>
        <begin position="48"/>
        <end position="68"/>
    </location>
</feature>
<reference evidence="3" key="1">
    <citation type="submission" date="2018-02" db="EMBL/GenBank/DDBJ databases">
        <authorList>
            <person name="Cohen D.B."/>
            <person name="Kent A.D."/>
        </authorList>
    </citation>
    <scope>NUCLEOTIDE SEQUENCE [LARGE SCALE GENOMIC DNA]</scope>
</reference>
<evidence type="ECO:0000313" key="2">
    <source>
        <dbReference type="EMBL" id="AVO24977.1"/>
    </source>
</evidence>
<organism evidence="2 3">
    <name type="scientific">Rhodococcus phage Finch</name>
    <dbReference type="NCBI Taxonomy" id="2094144"/>
    <lineage>
        <taxon>Viruses</taxon>
        <taxon>Duplodnaviria</taxon>
        <taxon>Heunggongvirae</taxon>
        <taxon>Uroviricota</taxon>
        <taxon>Caudoviricetes</taxon>
        <taxon>Finchvirus</taxon>
        <taxon>Finchvirus finch</taxon>
    </lineage>
</organism>
<dbReference type="KEGG" id="vg:64766290"/>
<sequence length="311" mass="34097">MASQYPGGVDTFTEPSTPESTPLSSAGSGQFNHYEHHKRLGEAITATQKNAAKSKHDHSGGTGLDDTDKLKQANTHEEADTDAGPTSIHHTLGTSANQAARGNHTHDATSIVNQPFMICTSTTRPTQPYLGLQIYETDTNRIRVWAQFPNAAAPRWTLLTSASVPTVRLVQGTAQKIPTAGALIEWRTETEDNFDFFNGAQSMTDIVIKEPGLYSVDTSIAWNNTDIFGDRALTCLTINGVETTYKQYEFIRGYLFNPGFSQTVSATAKVRFNANDRLGVLARHNGSSFQWTYSNTSNKQDSRIEVSYIAP</sequence>
<feature type="region of interest" description="Disordered" evidence="1">
    <location>
        <begin position="1"/>
        <end position="31"/>
    </location>
</feature>
<dbReference type="RefSeq" id="YP_010059059.1">
    <property type="nucleotide sequence ID" value="NC_054724.1"/>
</dbReference>
<feature type="compositionally biased region" description="Low complexity" evidence="1">
    <location>
        <begin position="11"/>
        <end position="25"/>
    </location>
</feature>
<dbReference type="GeneID" id="64766290"/>
<accession>A0A2P1JXA8</accession>
<evidence type="ECO:0000256" key="1">
    <source>
        <dbReference type="SAM" id="MobiDB-lite"/>
    </source>
</evidence>
<evidence type="ECO:0000313" key="3">
    <source>
        <dbReference type="Proteomes" id="UP000241290"/>
    </source>
</evidence>
<proteinExistence type="predicted"/>